<dbReference type="Proteomes" id="UP000285844">
    <property type="component" value="Unassembled WGS sequence"/>
</dbReference>
<reference evidence="5 6" key="1">
    <citation type="submission" date="2015-09" db="EMBL/GenBank/DDBJ databases">
        <authorList>
            <consortium name="Pathogen Informatics"/>
        </authorList>
    </citation>
    <scope>NUCLEOTIDE SEQUENCE [LARGE SCALE GENOMIC DNA]</scope>
    <source>
        <strain evidence="1 5">2789STDY5834875</strain>
        <strain evidence="2 6">2789STDY5834878</strain>
    </source>
</reference>
<evidence type="ECO:0000313" key="7">
    <source>
        <dbReference type="Proteomes" id="UP000285844"/>
    </source>
</evidence>
<evidence type="ECO:0000313" key="3">
    <source>
        <dbReference type="EMBL" id="MSC57466.1"/>
    </source>
</evidence>
<evidence type="ECO:0000313" key="5">
    <source>
        <dbReference type="Proteomes" id="UP000095621"/>
    </source>
</evidence>
<dbReference type="Proteomes" id="UP000095621">
    <property type="component" value="Unassembled WGS sequence"/>
</dbReference>
<name>A0A174YRJ7_9FIRM</name>
<dbReference type="AlphaFoldDB" id="A0A174YRJ7"/>
<dbReference type="EMBL" id="QSHM01000017">
    <property type="protein sequence ID" value="RHC11812.1"/>
    <property type="molecule type" value="Genomic_DNA"/>
</dbReference>
<proteinExistence type="predicted"/>
<evidence type="ECO:0000313" key="1">
    <source>
        <dbReference type="EMBL" id="CUQ76312.1"/>
    </source>
</evidence>
<dbReference type="Proteomes" id="UP000481964">
    <property type="component" value="Unassembled WGS sequence"/>
</dbReference>
<organism evidence="1 5">
    <name type="scientific">Lachnospira eligens</name>
    <dbReference type="NCBI Taxonomy" id="39485"/>
    <lineage>
        <taxon>Bacteria</taxon>
        <taxon>Bacillati</taxon>
        <taxon>Bacillota</taxon>
        <taxon>Clostridia</taxon>
        <taxon>Lachnospirales</taxon>
        <taxon>Lachnospiraceae</taxon>
        <taxon>Lachnospira</taxon>
    </lineage>
</organism>
<dbReference type="GeneID" id="41355832"/>
<protein>
    <submittedName>
        <fullName evidence="1">Uncharacterized protein</fullName>
    </submittedName>
</protein>
<reference evidence="4 7" key="2">
    <citation type="submission" date="2018-08" db="EMBL/GenBank/DDBJ databases">
        <title>A genome reference for cultivated species of the human gut microbiota.</title>
        <authorList>
            <person name="Zou Y."/>
            <person name="Xue W."/>
            <person name="Luo G."/>
        </authorList>
    </citation>
    <scope>NUCLEOTIDE SEQUENCE [LARGE SCALE GENOMIC DNA]</scope>
    <source>
        <strain evidence="4 7">AM37-3BH</strain>
    </source>
</reference>
<evidence type="ECO:0000313" key="2">
    <source>
        <dbReference type="EMBL" id="CUQ80002.1"/>
    </source>
</evidence>
<dbReference type="Proteomes" id="UP000095780">
    <property type="component" value="Unassembled WGS sequence"/>
</dbReference>
<dbReference type="EMBL" id="CZBV01000001">
    <property type="protein sequence ID" value="CUQ80002.1"/>
    <property type="molecule type" value="Genomic_DNA"/>
</dbReference>
<dbReference type="EMBL" id="WKRD01000005">
    <property type="protein sequence ID" value="MSC57466.1"/>
    <property type="molecule type" value="Genomic_DNA"/>
</dbReference>
<evidence type="ECO:0000313" key="6">
    <source>
        <dbReference type="Proteomes" id="UP000095780"/>
    </source>
</evidence>
<evidence type="ECO:0000313" key="8">
    <source>
        <dbReference type="Proteomes" id="UP000481964"/>
    </source>
</evidence>
<evidence type="ECO:0000313" key="4">
    <source>
        <dbReference type="EMBL" id="RHC11812.1"/>
    </source>
</evidence>
<dbReference type="EMBL" id="CZBU01000002">
    <property type="protein sequence ID" value="CUQ76312.1"/>
    <property type="molecule type" value="Genomic_DNA"/>
</dbReference>
<gene>
    <name evidence="4" type="ORF">DW858_12045</name>
    <name evidence="1" type="ORF">ERS852490_00985</name>
    <name evidence="2" type="ORF">ERS852492_00267</name>
    <name evidence="3" type="ORF">GKE48_08390</name>
</gene>
<sequence>MSIFKKNTTKKEIETSLNEIQINLENNYKDLAIKAFKDSSELVERYHNESLIDEKAYGKYKGQLDVFAKRMEGYSHRLNVKY</sequence>
<accession>A0A174YRJ7</accession>
<reference evidence="3 8" key="3">
    <citation type="journal article" date="2019" name="Nat. Med.">
        <title>A library of human gut bacterial isolates paired with longitudinal multiomics data enables mechanistic microbiome research.</title>
        <authorList>
            <person name="Poyet M."/>
            <person name="Groussin M."/>
            <person name="Gibbons S.M."/>
            <person name="Avila-Pacheco J."/>
            <person name="Jiang X."/>
            <person name="Kearney S.M."/>
            <person name="Perrotta A.R."/>
            <person name="Berdy B."/>
            <person name="Zhao S."/>
            <person name="Lieberman T.D."/>
            <person name="Swanson P.K."/>
            <person name="Smith M."/>
            <person name="Roesemann S."/>
            <person name="Alexander J.E."/>
            <person name="Rich S.A."/>
            <person name="Livny J."/>
            <person name="Vlamakis H."/>
            <person name="Clish C."/>
            <person name="Bullock K."/>
            <person name="Deik A."/>
            <person name="Scott J."/>
            <person name="Pierce K.A."/>
            <person name="Xavier R.J."/>
            <person name="Alm E.J."/>
        </authorList>
    </citation>
    <scope>NUCLEOTIDE SEQUENCE [LARGE SCALE GENOMIC DNA]</scope>
    <source>
        <strain evidence="3 8">BIOML-A1</strain>
    </source>
</reference>
<dbReference type="RefSeq" id="WP_041688101.1">
    <property type="nucleotide sequence ID" value="NZ_CABIXW010000001.1"/>
</dbReference>
<dbReference type="OrthoDB" id="2056432at2"/>